<dbReference type="InterPro" id="IPR037517">
    <property type="entry name" value="HDAG_dom"/>
</dbReference>
<dbReference type="PANTHER" id="PTHR13328:SF4">
    <property type="entry name" value="NEGATIVE ELONGATION FACTOR A"/>
    <property type="match status" value="1"/>
</dbReference>
<feature type="compositionally biased region" description="Polar residues" evidence="1">
    <location>
        <begin position="237"/>
        <end position="251"/>
    </location>
</feature>
<dbReference type="HOGENOM" id="CLU_039060_1_0_1"/>
<evidence type="ECO:0000313" key="3">
    <source>
        <dbReference type="EMBL" id="ELT99166.1"/>
    </source>
</evidence>
<dbReference type="GO" id="GO:0032021">
    <property type="term" value="C:NELF complex"/>
    <property type="evidence" value="ECO:0007669"/>
    <property type="project" value="TreeGrafter"/>
</dbReference>
<feature type="compositionally biased region" description="Low complexity" evidence="1">
    <location>
        <begin position="217"/>
        <end position="236"/>
    </location>
</feature>
<organism evidence="3">
    <name type="scientific">Capitella teleta</name>
    <name type="common">Polychaete worm</name>
    <dbReference type="NCBI Taxonomy" id="283909"/>
    <lineage>
        <taxon>Eukaryota</taxon>
        <taxon>Metazoa</taxon>
        <taxon>Spiralia</taxon>
        <taxon>Lophotrochozoa</taxon>
        <taxon>Annelida</taxon>
        <taxon>Polychaeta</taxon>
        <taxon>Sedentaria</taxon>
        <taxon>Scolecida</taxon>
        <taxon>Capitellidae</taxon>
        <taxon>Capitella</taxon>
    </lineage>
</organism>
<dbReference type="InterPro" id="IPR052828">
    <property type="entry name" value="NELF-A_domain"/>
</dbReference>
<feature type="domain" description="HDAg" evidence="2">
    <location>
        <begin position="89"/>
        <end position="265"/>
    </location>
</feature>
<sequence>MASRGDGDVALWLHNKLGSTDDLWSGGSVCSQLTREKLLAIQDCFHTLHSHVKVKFMLSFLHLHKRNVEEWQTELEEILSAGREDPDQWVAMVADMLQPFPVNGAINLAIHTQHAIFQHILQELKKIVKKCSDTSMMPLECSCLSRSAMVSTSGHQPMAIKHFALKRKPKSAALRAEILQKSNEAACSLKRNGGHTIPVKIRSFAKNMNDDTPLKGLSSGRYQSSSSSSLGFIRSQPSATGSRFGGSNPSSRPGAVRREGGVKLLDISEQPVGSKEAKRRKKAAGWHCAKPRENFPEAPSSSAPSLTPSVPPAVAPNADPQMKTLTLNKDQMLEAKKLFTNCNLSVPEKSLILGFIAGSTVNPCPDRGDVFNIRLSQTEESIKQADGCFKPMVVDTFFQMNFKTKEYKQVKKYRDKEAD</sequence>
<feature type="region of interest" description="Disordered" evidence="1">
    <location>
        <begin position="215"/>
        <end position="319"/>
    </location>
</feature>
<reference evidence="3 5" key="2">
    <citation type="journal article" date="2013" name="Nature">
        <title>Insights into bilaterian evolution from three spiralian genomes.</title>
        <authorList>
            <person name="Simakov O."/>
            <person name="Marletaz F."/>
            <person name="Cho S.J."/>
            <person name="Edsinger-Gonzales E."/>
            <person name="Havlak P."/>
            <person name="Hellsten U."/>
            <person name="Kuo D.H."/>
            <person name="Larsson T."/>
            <person name="Lv J."/>
            <person name="Arendt D."/>
            <person name="Savage R."/>
            <person name="Osoegawa K."/>
            <person name="de Jong P."/>
            <person name="Grimwood J."/>
            <person name="Chapman J.A."/>
            <person name="Shapiro H."/>
            <person name="Aerts A."/>
            <person name="Otillar R.P."/>
            <person name="Terry A.Y."/>
            <person name="Boore J.L."/>
            <person name="Grigoriev I.V."/>
            <person name="Lindberg D.R."/>
            <person name="Seaver E.C."/>
            <person name="Weisblat D.A."/>
            <person name="Putnam N.H."/>
            <person name="Rokhsar D.S."/>
        </authorList>
    </citation>
    <scope>NUCLEOTIDE SEQUENCE</scope>
    <source>
        <strain evidence="3 5">I ESC-2004</strain>
    </source>
</reference>
<dbReference type="PROSITE" id="PS51838">
    <property type="entry name" value="HDAG"/>
    <property type="match status" value="1"/>
</dbReference>
<dbReference type="Pfam" id="PF23553">
    <property type="entry name" value="NELF-A_N"/>
    <property type="match status" value="1"/>
</dbReference>
<accession>R7U645</accession>
<evidence type="ECO:0000313" key="4">
    <source>
        <dbReference type="EnsemblMetazoa" id="CapteP164816"/>
    </source>
</evidence>
<dbReference type="GO" id="GO:0034244">
    <property type="term" value="P:negative regulation of transcription elongation by RNA polymerase II"/>
    <property type="evidence" value="ECO:0007669"/>
    <property type="project" value="TreeGrafter"/>
</dbReference>
<reference evidence="4" key="3">
    <citation type="submission" date="2015-06" db="UniProtKB">
        <authorList>
            <consortium name="EnsemblMetazoa"/>
        </authorList>
    </citation>
    <scope>IDENTIFICATION</scope>
</reference>
<dbReference type="EMBL" id="KB307163">
    <property type="protein sequence ID" value="ELT99166.1"/>
    <property type="molecule type" value="Genomic_DNA"/>
</dbReference>
<evidence type="ECO:0000259" key="2">
    <source>
        <dbReference type="PROSITE" id="PS51838"/>
    </source>
</evidence>
<reference evidence="5" key="1">
    <citation type="submission" date="2012-12" db="EMBL/GenBank/DDBJ databases">
        <authorList>
            <person name="Hellsten U."/>
            <person name="Grimwood J."/>
            <person name="Chapman J.A."/>
            <person name="Shapiro H."/>
            <person name="Aerts A."/>
            <person name="Otillar R.P."/>
            <person name="Terry A.Y."/>
            <person name="Boore J.L."/>
            <person name="Simakov O."/>
            <person name="Marletaz F."/>
            <person name="Cho S.-J."/>
            <person name="Edsinger-Gonzales E."/>
            <person name="Havlak P."/>
            <person name="Kuo D.-H."/>
            <person name="Larsson T."/>
            <person name="Lv J."/>
            <person name="Arendt D."/>
            <person name="Savage R."/>
            <person name="Osoegawa K."/>
            <person name="de Jong P."/>
            <person name="Lindberg D.R."/>
            <person name="Seaver E.C."/>
            <person name="Weisblat D.A."/>
            <person name="Putnam N.H."/>
            <person name="Grigoriev I.V."/>
            <person name="Rokhsar D.S."/>
        </authorList>
    </citation>
    <scope>NUCLEOTIDE SEQUENCE</scope>
    <source>
        <strain evidence="5">I ESC-2004</strain>
    </source>
</reference>
<proteinExistence type="predicted"/>
<dbReference type="FunCoup" id="R7U645">
    <property type="interactions" value="1488"/>
</dbReference>
<keyword evidence="5" id="KW-1185">Reference proteome</keyword>
<dbReference type="PANTHER" id="PTHR13328">
    <property type="entry name" value="NEGATIVE ELONGATION FACTOR A NELF-A"/>
    <property type="match status" value="1"/>
</dbReference>
<dbReference type="OMA" id="MRVETFF"/>
<dbReference type="EMBL" id="AMQN01010149">
    <property type="status" value="NOT_ANNOTATED_CDS"/>
    <property type="molecule type" value="Genomic_DNA"/>
</dbReference>
<dbReference type="InterPro" id="IPR056557">
    <property type="entry name" value="NELF-A_N"/>
</dbReference>
<dbReference type="Proteomes" id="UP000014760">
    <property type="component" value="Unassembled WGS sequence"/>
</dbReference>
<dbReference type="AlphaFoldDB" id="R7U645"/>
<protein>
    <recommendedName>
        <fullName evidence="2">HDAg domain-containing protein</fullName>
    </recommendedName>
</protein>
<gene>
    <name evidence="3" type="ORF">CAPTEDRAFT_164816</name>
</gene>
<evidence type="ECO:0000256" key="1">
    <source>
        <dbReference type="SAM" id="MobiDB-lite"/>
    </source>
</evidence>
<dbReference type="STRING" id="283909.R7U645"/>
<name>R7U645_CAPTE</name>
<dbReference type="EnsemblMetazoa" id="CapteT164816">
    <property type="protein sequence ID" value="CapteP164816"/>
    <property type="gene ID" value="CapteG164816"/>
</dbReference>
<feature type="compositionally biased region" description="Low complexity" evidence="1">
    <location>
        <begin position="296"/>
        <end position="308"/>
    </location>
</feature>
<evidence type="ECO:0000313" key="5">
    <source>
        <dbReference type="Proteomes" id="UP000014760"/>
    </source>
</evidence>
<dbReference type="OrthoDB" id="2135488at2759"/>